<keyword evidence="2" id="KW-1185">Reference proteome</keyword>
<gene>
    <name evidence="1" type="ORF">ACH50_05095</name>
</gene>
<name>A0A0J8VQU7_9ENTR</name>
<reference evidence="1 2" key="1">
    <citation type="submission" date="2015-06" db="EMBL/GenBank/DDBJ databases">
        <title>Genome sequencing of Cronobacter sp. strain DJ34 isolated from petroleum contaminated sludge of Duliajan Oil Fields, Assam, India.</title>
        <authorList>
            <person name="Pal S."/>
            <person name="Banerjee T.D."/>
            <person name="Roy A."/>
            <person name="Sar P."/>
            <person name="Kazy S.K."/>
        </authorList>
    </citation>
    <scope>NUCLEOTIDE SEQUENCE [LARGE SCALE GENOMIC DNA]</scope>
    <source>
        <strain evidence="1 2">DJ34</strain>
    </source>
</reference>
<evidence type="ECO:0000313" key="2">
    <source>
        <dbReference type="Proteomes" id="UP000037315"/>
    </source>
</evidence>
<organism evidence="1 2">
    <name type="scientific">Franconibacter pulveris</name>
    <dbReference type="NCBI Taxonomy" id="435910"/>
    <lineage>
        <taxon>Bacteria</taxon>
        <taxon>Pseudomonadati</taxon>
        <taxon>Pseudomonadota</taxon>
        <taxon>Gammaproteobacteria</taxon>
        <taxon>Enterobacterales</taxon>
        <taxon>Enterobacteriaceae</taxon>
        <taxon>Franconibacter</taxon>
    </lineage>
</organism>
<dbReference type="AlphaFoldDB" id="A0A0J8VQU7"/>
<comment type="caution">
    <text evidence="1">The sequence shown here is derived from an EMBL/GenBank/DDBJ whole genome shotgun (WGS) entry which is preliminary data.</text>
</comment>
<accession>A0A0J8VQU7</accession>
<dbReference type="Proteomes" id="UP000037315">
    <property type="component" value="Unassembled WGS sequence"/>
</dbReference>
<dbReference type="EMBL" id="LFEJ01000009">
    <property type="protein sequence ID" value="KMV35848.1"/>
    <property type="molecule type" value="Genomic_DNA"/>
</dbReference>
<protein>
    <submittedName>
        <fullName evidence="1">Uncharacterized protein</fullName>
    </submittedName>
</protein>
<sequence>MLYKVNESSYEFKNSSIGGAPQALKIYEHLSSQKLGVLWMNRMDSEPSIYLSGRRLTNYGPRDMWILDPEKLITYNPLKSNSDKEVINQFI</sequence>
<dbReference type="PATRIC" id="fig|1656095.3.peg.1711"/>
<evidence type="ECO:0000313" key="1">
    <source>
        <dbReference type="EMBL" id="KMV35848.1"/>
    </source>
</evidence>
<proteinExistence type="predicted"/>